<dbReference type="AlphaFoldDB" id="A0A6A5ZG18"/>
<keyword evidence="2" id="KW-1185">Reference proteome</keyword>
<organism evidence="1 2">
    <name type="scientific">Lophiotrema nucula</name>
    <dbReference type="NCBI Taxonomy" id="690887"/>
    <lineage>
        <taxon>Eukaryota</taxon>
        <taxon>Fungi</taxon>
        <taxon>Dikarya</taxon>
        <taxon>Ascomycota</taxon>
        <taxon>Pezizomycotina</taxon>
        <taxon>Dothideomycetes</taxon>
        <taxon>Pleosporomycetidae</taxon>
        <taxon>Pleosporales</taxon>
        <taxon>Lophiotremataceae</taxon>
        <taxon>Lophiotrema</taxon>
    </lineage>
</organism>
<evidence type="ECO:0008006" key="3">
    <source>
        <dbReference type="Google" id="ProtNLM"/>
    </source>
</evidence>
<protein>
    <recommendedName>
        <fullName evidence="3">EthD domain-containing protein</fullName>
    </recommendedName>
</protein>
<name>A0A6A5ZG18_9PLEO</name>
<gene>
    <name evidence="1" type="ORF">BDV96DRAFT_597049</name>
</gene>
<dbReference type="OrthoDB" id="3759404at2759"/>
<proteinExistence type="predicted"/>
<dbReference type="EMBL" id="ML977317">
    <property type="protein sequence ID" value="KAF2118176.1"/>
    <property type="molecule type" value="Genomic_DNA"/>
</dbReference>
<sequence length="288" mass="32663">MADHKKTPGVFLVHCRLYEPSQENVDYFKKWTKLHYRDLTVVPTDPVYGGMTHCLRNIAPEIDSKYSHDATKPGTVPPYFYFCVLDDIKWLETQAYFDASRKLDIENTRSLVEGEEPVGKGGMVFDICDARFAVYEEVETGSKVPAYQTLPFKYTTPSSTSWTQPPESHIIGIHIKTPTGTPSDTFISLQSAVTDAYPASSAYKTYTSLYKFNKKAQPAHHPEIITDDNENWLLVVLLVKDGEGDLPARKDIEGKVDGLVKTWKEGKDLEPYFGVWDGEVWFGRSELF</sequence>
<reference evidence="1" key="1">
    <citation type="journal article" date="2020" name="Stud. Mycol.">
        <title>101 Dothideomycetes genomes: a test case for predicting lifestyles and emergence of pathogens.</title>
        <authorList>
            <person name="Haridas S."/>
            <person name="Albert R."/>
            <person name="Binder M."/>
            <person name="Bloem J."/>
            <person name="Labutti K."/>
            <person name="Salamov A."/>
            <person name="Andreopoulos B."/>
            <person name="Baker S."/>
            <person name="Barry K."/>
            <person name="Bills G."/>
            <person name="Bluhm B."/>
            <person name="Cannon C."/>
            <person name="Castanera R."/>
            <person name="Culley D."/>
            <person name="Daum C."/>
            <person name="Ezra D."/>
            <person name="Gonzalez J."/>
            <person name="Henrissat B."/>
            <person name="Kuo A."/>
            <person name="Liang C."/>
            <person name="Lipzen A."/>
            <person name="Lutzoni F."/>
            <person name="Magnuson J."/>
            <person name="Mondo S."/>
            <person name="Nolan M."/>
            <person name="Ohm R."/>
            <person name="Pangilinan J."/>
            <person name="Park H.-J."/>
            <person name="Ramirez L."/>
            <person name="Alfaro M."/>
            <person name="Sun H."/>
            <person name="Tritt A."/>
            <person name="Yoshinaga Y."/>
            <person name="Zwiers L.-H."/>
            <person name="Turgeon B."/>
            <person name="Goodwin S."/>
            <person name="Spatafora J."/>
            <person name="Crous P."/>
            <person name="Grigoriev I."/>
        </authorList>
    </citation>
    <scope>NUCLEOTIDE SEQUENCE</scope>
    <source>
        <strain evidence="1">CBS 627.86</strain>
    </source>
</reference>
<accession>A0A6A5ZG18</accession>
<evidence type="ECO:0000313" key="2">
    <source>
        <dbReference type="Proteomes" id="UP000799770"/>
    </source>
</evidence>
<dbReference type="Proteomes" id="UP000799770">
    <property type="component" value="Unassembled WGS sequence"/>
</dbReference>
<evidence type="ECO:0000313" key="1">
    <source>
        <dbReference type="EMBL" id="KAF2118176.1"/>
    </source>
</evidence>